<evidence type="ECO:0000256" key="7">
    <source>
        <dbReference type="RuleBase" id="RU000620"/>
    </source>
</evidence>
<evidence type="ECO:0000259" key="9">
    <source>
        <dbReference type="PROSITE" id="PS51373"/>
    </source>
</evidence>
<dbReference type="EMBL" id="BJCL01000014">
    <property type="protein sequence ID" value="GCL65214.1"/>
    <property type="molecule type" value="Genomic_DNA"/>
</dbReference>
<evidence type="ECO:0000256" key="1">
    <source>
        <dbReference type="ARBA" id="ARBA00022448"/>
    </source>
</evidence>
<keyword evidence="4 7" id="KW-0249">Electron transport</keyword>
<feature type="chain" id="PRO_5019819635" description="High-potential iron-sulfur protein" evidence="8">
    <location>
        <begin position="27"/>
        <end position="102"/>
    </location>
</feature>
<sequence length="102" mass="10832">MTQRRTFILQLVPATLAVGASLRANAQAAKIEESDPAAKAVKYVHDASKLDEAKNAPYKKGSVCSNCALYAGKPADAWAPCAIVANKQVNGKGWCTAWNKKA</sequence>
<dbReference type="GO" id="GO:0046872">
    <property type="term" value="F:metal ion binding"/>
    <property type="evidence" value="ECO:0007669"/>
    <property type="project" value="UniProtKB-KW"/>
</dbReference>
<proteinExistence type="inferred from homology"/>
<keyword evidence="11" id="KW-1185">Reference proteome</keyword>
<dbReference type="Pfam" id="PF01355">
    <property type="entry name" value="HIPIP"/>
    <property type="match status" value="1"/>
</dbReference>
<keyword evidence="2 7" id="KW-0004">4Fe-4S</keyword>
<gene>
    <name evidence="10" type="ORF">AQPW35_42950</name>
</gene>
<dbReference type="SUPFAM" id="SSF57652">
    <property type="entry name" value="HIPIP (high potential iron protein)"/>
    <property type="match status" value="1"/>
</dbReference>
<protein>
    <recommendedName>
        <fullName evidence="7">High-potential iron-sulfur protein</fullName>
        <shortName evidence="7">HiPIP</shortName>
    </recommendedName>
</protein>
<organism evidence="10 11">
    <name type="scientific">Pseudaquabacterium pictum</name>
    <dbReference type="NCBI Taxonomy" id="2315236"/>
    <lineage>
        <taxon>Bacteria</taxon>
        <taxon>Pseudomonadati</taxon>
        <taxon>Pseudomonadota</taxon>
        <taxon>Betaproteobacteria</taxon>
        <taxon>Burkholderiales</taxon>
        <taxon>Sphaerotilaceae</taxon>
        <taxon>Pseudaquabacterium</taxon>
    </lineage>
</organism>
<feature type="signal peptide" evidence="8">
    <location>
        <begin position="1"/>
        <end position="26"/>
    </location>
</feature>
<dbReference type="GO" id="GO:0051539">
    <property type="term" value="F:4 iron, 4 sulfur cluster binding"/>
    <property type="evidence" value="ECO:0007669"/>
    <property type="project" value="UniProtKB-KW"/>
</dbReference>
<reference evidence="11" key="1">
    <citation type="submission" date="2019-03" db="EMBL/GenBank/DDBJ databases">
        <title>Aquabacterium pictum sp.nov., the first bacteriochlorophyll a-containing freshwater bacterium in the genus Aquabacterium of the class Betaproteobacteria.</title>
        <authorList>
            <person name="Hirose S."/>
            <person name="Tank M."/>
            <person name="Hara E."/>
            <person name="Tamaki H."/>
            <person name="Takaichi S."/>
            <person name="Haruta S."/>
            <person name="Hanada S."/>
        </authorList>
    </citation>
    <scope>NUCLEOTIDE SEQUENCE [LARGE SCALE GENOMIC DNA]</scope>
    <source>
        <strain evidence="11">W35</strain>
    </source>
</reference>
<dbReference type="Proteomes" id="UP000301751">
    <property type="component" value="Unassembled WGS sequence"/>
</dbReference>
<dbReference type="PROSITE" id="PS51373">
    <property type="entry name" value="HIPIP"/>
    <property type="match status" value="1"/>
</dbReference>
<dbReference type="InterPro" id="IPR036369">
    <property type="entry name" value="HIPIP_sf"/>
</dbReference>
<evidence type="ECO:0000256" key="8">
    <source>
        <dbReference type="SAM" id="SignalP"/>
    </source>
</evidence>
<comment type="caution">
    <text evidence="10">The sequence shown here is derived from an EMBL/GenBank/DDBJ whole genome shotgun (WGS) entry which is preliminary data.</text>
</comment>
<feature type="domain" description="High potential iron-sulfur proteins family profile" evidence="9">
    <location>
        <begin position="25"/>
        <end position="102"/>
    </location>
</feature>
<dbReference type="OrthoDB" id="5298540at2"/>
<dbReference type="AlphaFoldDB" id="A0A480AUJ1"/>
<keyword evidence="3 7" id="KW-0479">Metal-binding</keyword>
<evidence type="ECO:0000256" key="5">
    <source>
        <dbReference type="ARBA" id="ARBA00023004"/>
    </source>
</evidence>
<keyword evidence="5 7" id="KW-0408">Iron</keyword>
<evidence type="ECO:0000256" key="4">
    <source>
        <dbReference type="ARBA" id="ARBA00022982"/>
    </source>
</evidence>
<dbReference type="RefSeq" id="WP_137734928.1">
    <property type="nucleotide sequence ID" value="NZ_BJCL01000014.1"/>
</dbReference>
<dbReference type="Gene3D" id="4.10.490.10">
    <property type="entry name" value="High potential iron-sulphur protein"/>
    <property type="match status" value="1"/>
</dbReference>
<dbReference type="GO" id="GO:0009055">
    <property type="term" value="F:electron transfer activity"/>
    <property type="evidence" value="ECO:0007669"/>
    <property type="project" value="InterPro"/>
</dbReference>
<comment type="similarity">
    <text evidence="7">Belongs to the high-potential iron-sulfur protein (HiPIP) family.</text>
</comment>
<evidence type="ECO:0000256" key="2">
    <source>
        <dbReference type="ARBA" id="ARBA00022485"/>
    </source>
</evidence>
<keyword evidence="8" id="KW-0732">Signal</keyword>
<evidence type="ECO:0000256" key="3">
    <source>
        <dbReference type="ARBA" id="ARBA00022723"/>
    </source>
</evidence>
<keyword evidence="1 7" id="KW-0813">Transport</keyword>
<accession>A0A480AUJ1</accession>
<evidence type="ECO:0000313" key="10">
    <source>
        <dbReference type="EMBL" id="GCL65214.1"/>
    </source>
</evidence>
<comment type="subunit">
    <text evidence="7">Homodimer.</text>
</comment>
<evidence type="ECO:0000313" key="11">
    <source>
        <dbReference type="Proteomes" id="UP000301751"/>
    </source>
</evidence>
<evidence type="ECO:0000256" key="6">
    <source>
        <dbReference type="ARBA" id="ARBA00023014"/>
    </source>
</evidence>
<keyword evidence="6 7" id="KW-0411">Iron-sulfur</keyword>
<comment type="function">
    <text evidence="7">Specific class of high-redox-potential 4Fe-4S ferredoxins. Functions in anaerobic electron transport in most purple and in some other photosynthetic bacteria and in at least one genus (Paracoccus) of halophilic, denitrifying bacteria.</text>
</comment>
<dbReference type="InterPro" id="IPR000170">
    <property type="entry name" value="High_potential_FeS_prot"/>
</dbReference>
<dbReference type="GO" id="GO:0019646">
    <property type="term" value="P:aerobic electron transport chain"/>
    <property type="evidence" value="ECO:0007669"/>
    <property type="project" value="InterPro"/>
</dbReference>
<name>A0A480AUJ1_9BURK</name>